<dbReference type="SUPFAM" id="SSF52954">
    <property type="entry name" value="Class II aaRS ABD-related"/>
    <property type="match status" value="1"/>
</dbReference>
<feature type="compositionally biased region" description="Low complexity" evidence="1">
    <location>
        <begin position="231"/>
        <end position="245"/>
    </location>
</feature>
<feature type="region of interest" description="Disordered" evidence="1">
    <location>
        <begin position="59"/>
        <end position="78"/>
    </location>
</feature>
<feature type="compositionally biased region" description="Basic and acidic residues" evidence="1">
    <location>
        <begin position="36"/>
        <end position="48"/>
    </location>
</feature>
<reference evidence="2" key="1">
    <citation type="submission" date="2020-06" db="EMBL/GenBank/DDBJ databases">
        <authorList>
            <consortium name="Wellcome Sanger Institute Data Sharing"/>
        </authorList>
    </citation>
    <scope>NUCLEOTIDE SEQUENCE [LARGE SCALE GENOMIC DNA]</scope>
</reference>
<evidence type="ECO:0000313" key="3">
    <source>
        <dbReference type="Proteomes" id="UP000694680"/>
    </source>
</evidence>
<feature type="region of interest" description="Disordered" evidence="1">
    <location>
        <begin position="183"/>
        <end position="313"/>
    </location>
</feature>
<dbReference type="Gene3D" id="3.40.50.800">
    <property type="entry name" value="Anticodon-binding domain"/>
    <property type="match status" value="1"/>
</dbReference>
<dbReference type="InterPro" id="IPR052600">
    <property type="entry name" value="Nuc_rcpt_coact/corep"/>
</dbReference>
<name>A0A8C5HWT2_GOUWI</name>
<reference evidence="2" key="2">
    <citation type="submission" date="2025-08" db="UniProtKB">
        <authorList>
            <consortium name="Ensembl"/>
        </authorList>
    </citation>
    <scope>IDENTIFICATION</scope>
</reference>
<dbReference type="PANTHER" id="PTHR23295">
    <property type="entry name" value="NUCLEAR RECEPTOR COACTIVATOR 5-RELATED"/>
    <property type="match status" value="1"/>
</dbReference>
<proteinExistence type="predicted"/>
<dbReference type="PANTHER" id="PTHR23295:SF5">
    <property type="entry name" value="SI:CH211-216L23.2"/>
    <property type="match status" value="1"/>
</dbReference>
<dbReference type="InterPro" id="IPR036621">
    <property type="entry name" value="Anticodon-bd_dom_sf"/>
</dbReference>
<gene>
    <name evidence="2" type="primary">si:ch211-216l23.2</name>
</gene>
<feature type="compositionally biased region" description="Pro residues" evidence="1">
    <location>
        <begin position="195"/>
        <end position="217"/>
    </location>
</feature>
<reference evidence="2" key="3">
    <citation type="submission" date="2025-09" db="UniProtKB">
        <authorList>
            <consortium name="Ensembl"/>
        </authorList>
    </citation>
    <scope>IDENTIFICATION</scope>
</reference>
<feature type="region of interest" description="Disordered" evidence="1">
    <location>
        <begin position="1"/>
        <end position="53"/>
    </location>
</feature>
<keyword evidence="3" id="KW-1185">Reference proteome</keyword>
<feature type="compositionally biased region" description="Low complexity" evidence="1">
    <location>
        <begin position="287"/>
        <end position="313"/>
    </location>
</feature>
<protein>
    <submittedName>
        <fullName evidence="2">Nuclear receptor coactivator 5-like</fullName>
    </submittedName>
</protein>
<sequence length="313" mass="33990">MSSWVKSSGAGRRPSGNPNGSAQLLRVFRRAAPYPSREDRGEEGKDALDSYEELEQMQKLSGSGKYEGHKHQSNDANTPADRRKALYQKFYRQVQDGKRPPHCVILSVTNQCLDYPKSLYQCLQERGLTVEMFYLQVDSGLTRALQDVRACGSPLCILVEPRNVALSSCTVIIFSESLKTSNSDAEKLNKLPPGLGKPPPLLPTPPGPPPVPVPLLPLPGSHLKTKPPPLLSLHGLPGLSLGPQHPRGPMPLHMPFGGPGAPRGPLLHHPPMFHTIPRGQHGPRATPPSLKSSRPPLLSSPGVPLLRPNGPRH</sequence>
<evidence type="ECO:0000313" key="2">
    <source>
        <dbReference type="Ensembl" id="ENSGWIP00000049859.1"/>
    </source>
</evidence>
<evidence type="ECO:0000256" key="1">
    <source>
        <dbReference type="SAM" id="MobiDB-lite"/>
    </source>
</evidence>
<accession>A0A8C5HWT2</accession>
<dbReference type="Ensembl" id="ENSGWIT00000053875.1">
    <property type="protein sequence ID" value="ENSGWIP00000049859.1"/>
    <property type="gene ID" value="ENSGWIG00000024293.1"/>
</dbReference>
<dbReference type="Proteomes" id="UP000694680">
    <property type="component" value="Chromosome 6"/>
</dbReference>
<dbReference type="AlphaFoldDB" id="A0A8C5HWT2"/>
<organism evidence="2 3">
    <name type="scientific">Gouania willdenowi</name>
    <name type="common">Blunt-snouted clingfish</name>
    <name type="synonym">Lepadogaster willdenowi</name>
    <dbReference type="NCBI Taxonomy" id="441366"/>
    <lineage>
        <taxon>Eukaryota</taxon>
        <taxon>Metazoa</taxon>
        <taxon>Chordata</taxon>
        <taxon>Craniata</taxon>
        <taxon>Vertebrata</taxon>
        <taxon>Euteleostomi</taxon>
        <taxon>Actinopterygii</taxon>
        <taxon>Neopterygii</taxon>
        <taxon>Teleostei</taxon>
        <taxon>Neoteleostei</taxon>
        <taxon>Acanthomorphata</taxon>
        <taxon>Ovalentaria</taxon>
        <taxon>Blenniimorphae</taxon>
        <taxon>Blenniiformes</taxon>
        <taxon>Gobiesocoidei</taxon>
        <taxon>Gobiesocidae</taxon>
        <taxon>Gobiesocinae</taxon>
        <taxon>Gouania</taxon>
    </lineage>
</organism>